<accession>A0A4U1CES9</accession>
<dbReference type="GO" id="GO:0005886">
    <property type="term" value="C:plasma membrane"/>
    <property type="evidence" value="ECO:0007669"/>
    <property type="project" value="UniProtKB-SubCell"/>
</dbReference>
<dbReference type="InterPro" id="IPR036739">
    <property type="entry name" value="SLC41_membr_dom_sf"/>
</dbReference>
<dbReference type="Pfam" id="PF00571">
    <property type="entry name" value="CBS"/>
    <property type="match status" value="2"/>
</dbReference>
<dbReference type="PANTHER" id="PTHR43773:SF1">
    <property type="entry name" value="MAGNESIUM TRANSPORTER MGTE"/>
    <property type="match status" value="1"/>
</dbReference>
<name>A0A4U1CES9_9SPHI</name>
<feature type="transmembrane region" description="Helical" evidence="9">
    <location>
        <begin position="282"/>
        <end position="299"/>
    </location>
</feature>
<evidence type="ECO:0000256" key="4">
    <source>
        <dbReference type="ARBA" id="ARBA00022692"/>
    </source>
</evidence>
<feature type="transmembrane region" description="Helical" evidence="9">
    <location>
        <begin position="392"/>
        <end position="416"/>
    </location>
</feature>
<dbReference type="SUPFAM" id="SSF158791">
    <property type="entry name" value="MgtE N-terminal domain-like"/>
    <property type="match status" value="1"/>
</dbReference>
<dbReference type="PANTHER" id="PTHR43773">
    <property type="entry name" value="MAGNESIUM TRANSPORTER MGTE"/>
    <property type="match status" value="1"/>
</dbReference>
<feature type="transmembrane region" description="Helical" evidence="9">
    <location>
        <begin position="311"/>
        <end position="335"/>
    </location>
</feature>
<comment type="caution">
    <text evidence="11">The sequence shown here is derived from an EMBL/GenBank/DDBJ whole genome shotgun (WGS) entry which is preliminary data.</text>
</comment>
<dbReference type="NCBIfam" id="TIGR00400">
    <property type="entry name" value="mgtE"/>
    <property type="match status" value="1"/>
</dbReference>
<evidence type="ECO:0000256" key="9">
    <source>
        <dbReference type="RuleBase" id="RU362011"/>
    </source>
</evidence>
<evidence type="ECO:0000313" key="12">
    <source>
        <dbReference type="Proteomes" id="UP000307244"/>
    </source>
</evidence>
<evidence type="ECO:0000256" key="1">
    <source>
        <dbReference type="ARBA" id="ARBA00004141"/>
    </source>
</evidence>
<evidence type="ECO:0000313" key="11">
    <source>
        <dbReference type="EMBL" id="TKC03941.1"/>
    </source>
</evidence>
<dbReference type="InterPro" id="IPR046342">
    <property type="entry name" value="CBS_dom_sf"/>
</dbReference>
<comment type="subcellular location">
    <subcellularLocation>
        <location evidence="9">Cell membrane</location>
        <topology evidence="9">Multi-pass membrane protein</topology>
    </subcellularLocation>
    <subcellularLocation>
        <location evidence="1">Membrane</location>
        <topology evidence="1">Multi-pass membrane protein</topology>
    </subcellularLocation>
</comment>
<dbReference type="InterPro" id="IPR000644">
    <property type="entry name" value="CBS_dom"/>
</dbReference>
<keyword evidence="8" id="KW-0129">CBS domain</keyword>
<evidence type="ECO:0000256" key="5">
    <source>
        <dbReference type="ARBA" id="ARBA00022842"/>
    </source>
</evidence>
<sequence>MEEMVVEEIEKLLELEDDAQLKAYLDDLNISDVEHLIDELPQHAVKFIDTLSVKRAVNVFRILDFPTQERIIKKLSGNKLAELINLLPPDDRTSLFSELKGDAVKKLIILLPAKDRVEALSLLGYQEDSVGRLMTPDYVAVKKDWTVTRVLSHIRRYGKNSETIDVIYVIDKEGVLLDDIRIREILLADPDAKIGELTDHRLISLKVADPQEEAINVFRMNNRVALPVVDDNNVLLGIVTVDDILWIANEEYTEDIHKIGGTQALDEPYLDVPVFELYKKRVVWLIVLFFGELLTIFAMSNFESQIEKVVILATFIPLIISSGGNSGSQAATLIIQAMALGEITIKDWWRVMRREIFSGIFLGTTLCLLSFSVIICWQLISGSLEEPTRIALVVGCSLVGVVLWGTLMGSMLPLLLKKLGADPAVSSTPFVATLVDVTGLIIYFSMALLFLKGVLL</sequence>
<dbReference type="CDD" id="cd04606">
    <property type="entry name" value="CBS_pair_Mg_transporter"/>
    <property type="match status" value="1"/>
</dbReference>
<dbReference type="Pfam" id="PF03448">
    <property type="entry name" value="MgtE_N"/>
    <property type="match status" value="1"/>
</dbReference>
<dbReference type="GO" id="GO:0046872">
    <property type="term" value="F:metal ion binding"/>
    <property type="evidence" value="ECO:0007669"/>
    <property type="project" value="UniProtKB-KW"/>
</dbReference>
<evidence type="ECO:0000256" key="2">
    <source>
        <dbReference type="ARBA" id="ARBA00009749"/>
    </source>
</evidence>
<keyword evidence="12" id="KW-1185">Reference proteome</keyword>
<keyword evidence="6 9" id="KW-1133">Transmembrane helix</keyword>
<evidence type="ECO:0000256" key="6">
    <source>
        <dbReference type="ARBA" id="ARBA00022989"/>
    </source>
</evidence>
<dbReference type="GO" id="GO:0015095">
    <property type="term" value="F:magnesium ion transmembrane transporter activity"/>
    <property type="evidence" value="ECO:0007669"/>
    <property type="project" value="UniProtKB-UniRule"/>
</dbReference>
<keyword evidence="3 9" id="KW-0813">Transport</keyword>
<dbReference type="InterPro" id="IPR038076">
    <property type="entry name" value="MgtE_N_sf"/>
</dbReference>
<keyword evidence="7 9" id="KW-0472">Membrane</keyword>
<organism evidence="11 12">
    <name type="scientific">Pedobacter frigoris</name>
    <dbReference type="NCBI Taxonomy" id="2571272"/>
    <lineage>
        <taxon>Bacteria</taxon>
        <taxon>Pseudomonadati</taxon>
        <taxon>Bacteroidota</taxon>
        <taxon>Sphingobacteriia</taxon>
        <taxon>Sphingobacteriales</taxon>
        <taxon>Sphingobacteriaceae</taxon>
        <taxon>Pedobacter</taxon>
    </lineage>
</organism>
<proteinExistence type="inferred from homology"/>
<dbReference type="SUPFAM" id="SSF161093">
    <property type="entry name" value="MgtE membrane domain-like"/>
    <property type="match status" value="1"/>
</dbReference>
<evidence type="ECO:0000256" key="7">
    <source>
        <dbReference type="ARBA" id="ARBA00023136"/>
    </source>
</evidence>
<dbReference type="SUPFAM" id="SSF54631">
    <property type="entry name" value="CBS-domain pair"/>
    <property type="match status" value="1"/>
</dbReference>
<keyword evidence="5 9" id="KW-0460">Magnesium</keyword>
<comment type="function">
    <text evidence="9">Acts as a magnesium transporter.</text>
</comment>
<dbReference type="Gene3D" id="1.25.60.10">
    <property type="entry name" value="MgtE N-terminal domain-like"/>
    <property type="match status" value="1"/>
</dbReference>
<keyword evidence="9" id="KW-0479">Metal-binding</keyword>
<dbReference type="Gene3D" id="1.10.357.20">
    <property type="entry name" value="SLC41 divalent cation transporters, integral membrane domain"/>
    <property type="match status" value="1"/>
</dbReference>
<dbReference type="Gene3D" id="3.10.580.10">
    <property type="entry name" value="CBS-domain"/>
    <property type="match status" value="1"/>
</dbReference>
<feature type="domain" description="CBS" evidence="10">
    <location>
        <begin position="197"/>
        <end position="256"/>
    </location>
</feature>
<protein>
    <recommendedName>
        <fullName evidence="9">Magnesium transporter MgtE</fullName>
    </recommendedName>
</protein>
<evidence type="ECO:0000259" key="10">
    <source>
        <dbReference type="PROSITE" id="PS51371"/>
    </source>
</evidence>
<evidence type="ECO:0000256" key="8">
    <source>
        <dbReference type="PROSITE-ProRule" id="PRU00703"/>
    </source>
</evidence>
<dbReference type="OrthoDB" id="9790355at2"/>
<feature type="transmembrane region" description="Helical" evidence="9">
    <location>
        <begin position="428"/>
        <end position="451"/>
    </location>
</feature>
<dbReference type="AlphaFoldDB" id="A0A4U1CES9"/>
<dbReference type="EMBL" id="SWBQ01000006">
    <property type="protein sequence ID" value="TKC03941.1"/>
    <property type="molecule type" value="Genomic_DNA"/>
</dbReference>
<dbReference type="InterPro" id="IPR006667">
    <property type="entry name" value="SLC41_membr_dom"/>
</dbReference>
<comment type="similarity">
    <text evidence="2 9">Belongs to the SLC41A transporter family.</text>
</comment>
<feature type="transmembrane region" description="Helical" evidence="9">
    <location>
        <begin position="356"/>
        <end position="380"/>
    </location>
</feature>
<dbReference type="PROSITE" id="PS51371">
    <property type="entry name" value="CBS"/>
    <property type="match status" value="1"/>
</dbReference>
<evidence type="ECO:0000256" key="3">
    <source>
        <dbReference type="ARBA" id="ARBA00022448"/>
    </source>
</evidence>
<comment type="subunit">
    <text evidence="9">Homodimer.</text>
</comment>
<dbReference type="Pfam" id="PF01769">
    <property type="entry name" value="MgtE"/>
    <property type="match status" value="1"/>
</dbReference>
<keyword evidence="4 9" id="KW-0812">Transmembrane</keyword>
<keyword evidence="9" id="KW-1003">Cell membrane</keyword>
<dbReference type="RefSeq" id="WP_136837580.1">
    <property type="nucleotide sequence ID" value="NZ_SWBQ01000006.1"/>
</dbReference>
<gene>
    <name evidence="11" type="primary">mgtE</name>
    <name evidence="11" type="ORF">FA047_18515</name>
</gene>
<reference evidence="11 12" key="1">
    <citation type="submission" date="2019-04" db="EMBL/GenBank/DDBJ databases">
        <title>Pedobacter sp. RP-3-15 sp. nov., isolated from Arctic soil.</title>
        <authorList>
            <person name="Dahal R.H."/>
            <person name="Kim D.-U."/>
        </authorList>
    </citation>
    <scope>NUCLEOTIDE SEQUENCE [LARGE SCALE GENOMIC DNA]</scope>
    <source>
        <strain evidence="11 12">RP-3-15</strain>
    </source>
</reference>
<dbReference type="InterPro" id="IPR006668">
    <property type="entry name" value="Mg_transptr_MgtE_intracell_dom"/>
</dbReference>
<dbReference type="InterPro" id="IPR006669">
    <property type="entry name" value="MgtE_transporter"/>
</dbReference>
<dbReference type="SMART" id="SM00924">
    <property type="entry name" value="MgtE_N"/>
    <property type="match status" value="1"/>
</dbReference>
<dbReference type="Proteomes" id="UP000307244">
    <property type="component" value="Unassembled WGS sequence"/>
</dbReference>